<proteinExistence type="predicted"/>
<keyword evidence="2" id="KW-0812">Transmembrane</keyword>
<dbReference type="Proteomes" id="UP001362999">
    <property type="component" value="Unassembled WGS sequence"/>
</dbReference>
<comment type="caution">
    <text evidence="3">The sequence shown here is derived from an EMBL/GenBank/DDBJ whole genome shotgun (WGS) entry which is preliminary data.</text>
</comment>
<evidence type="ECO:0000256" key="1">
    <source>
        <dbReference type="SAM" id="MobiDB-lite"/>
    </source>
</evidence>
<accession>A0AAW0ALF0</accession>
<evidence type="ECO:0000256" key="2">
    <source>
        <dbReference type="SAM" id="Phobius"/>
    </source>
</evidence>
<evidence type="ECO:0000313" key="3">
    <source>
        <dbReference type="EMBL" id="KAK7013648.1"/>
    </source>
</evidence>
<keyword evidence="4" id="KW-1185">Reference proteome</keyword>
<feature type="region of interest" description="Disordered" evidence="1">
    <location>
        <begin position="1"/>
        <end position="26"/>
    </location>
</feature>
<organism evidence="3 4">
    <name type="scientific">Favolaschia claudopus</name>
    <dbReference type="NCBI Taxonomy" id="2862362"/>
    <lineage>
        <taxon>Eukaryota</taxon>
        <taxon>Fungi</taxon>
        <taxon>Dikarya</taxon>
        <taxon>Basidiomycota</taxon>
        <taxon>Agaricomycotina</taxon>
        <taxon>Agaricomycetes</taxon>
        <taxon>Agaricomycetidae</taxon>
        <taxon>Agaricales</taxon>
        <taxon>Marasmiineae</taxon>
        <taxon>Mycenaceae</taxon>
        <taxon>Favolaschia</taxon>
    </lineage>
</organism>
<dbReference type="AlphaFoldDB" id="A0AAW0ALF0"/>
<reference evidence="3 4" key="1">
    <citation type="journal article" date="2024" name="J Genomics">
        <title>Draft genome sequencing and assembly of Favolaschia claudopus CIRM-BRFM 2984 isolated from oak limbs.</title>
        <authorList>
            <person name="Navarro D."/>
            <person name="Drula E."/>
            <person name="Chaduli D."/>
            <person name="Cazenave R."/>
            <person name="Ahrendt S."/>
            <person name="Wang J."/>
            <person name="Lipzen A."/>
            <person name="Daum C."/>
            <person name="Barry K."/>
            <person name="Grigoriev I.V."/>
            <person name="Favel A."/>
            <person name="Rosso M.N."/>
            <person name="Martin F."/>
        </authorList>
    </citation>
    <scope>NUCLEOTIDE SEQUENCE [LARGE SCALE GENOMIC DNA]</scope>
    <source>
        <strain evidence="3 4">CIRM-BRFM 2984</strain>
    </source>
</reference>
<protein>
    <submittedName>
        <fullName evidence="3">Uncharacterized protein</fullName>
    </submittedName>
</protein>
<keyword evidence="2" id="KW-0472">Membrane</keyword>
<feature type="transmembrane region" description="Helical" evidence="2">
    <location>
        <begin position="264"/>
        <end position="286"/>
    </location>
</feature>
<gene>
    <name evidence="3" type="ORF">R3P38DRAFT_3003546</name>
</gene>
<evidence type="ECO:0000313" key="4">
    <source>
        <dbReference type="Proteomes" id="UP001362999"/>
    </source>
</evidence>
<dbReference type="EMBL" id="JAWWNJ010000058">
    <property type="protein sequence ID" value="KAK7013648.1"/>
    <property type="molecule type" value="Genomic_DNA"/>
</dbReference>
<name>A0AAW0ALF0_9AGAR</name>
<feature type="transmembrane region" description="Helical" evidence="2">
    <location>
        <begin position="240"/>
        <end position="258"/>
    </location>
</feature>
<keyword evidence="2" id="KW-1133">Transmembrane helix</keyword>
<sequence>MESTQEPQPALLEHDTARDLPPPTPTTIPEAAAVDLLSENVVVPSESAQRASSPLRTILHPPAHQDWDDIRNKGGSLVSNATMATFLAAVQSQIIALSYQDNTSPIAVASNALGFAGILLDVSSARMGLNASAALQRHTTHIDNQLRAIDDASLHQLTQIDSSLLSNEAIYGLSSRIHRRLEARLRILRNERRQSQSHPSLPDDDVVRLADSSIPLLRGLPGACKEVQLAVAMGNAAGNLMVLGTLSFFGSVICLAASTQPRAVWIVSIMVLASVGFVSAASAFLAGKRLWGSSKAGIEEGDETSGSEK</sequence>